<dbReference type="RefSeq" id="WP_092115645.1">
    <property type="nucleotide sequence ID" value="NZ_FNTH01000001.1"/>
</dbReference>
<dbReference type="Proteomes" id="UP000198992">
    <property type="component" value="Unassembled WGS sequence"/>
</dbReference>
<name>A0A1H4U898_9BRAD</name>
<feature type="transmembrane region" description="Helical" evidence="5">
    <location>
        <begin position="39"/>
        <end position="56"/>
    </location>
</feature>
<dbReference type="InterPro" id="IPR010652">
    <property type="entry name" value="DUF1232"/>
</dbReference>
<evidence type="ECO:0000256" key="2">
    <source>
        <dbReference type="ARBA" id="ARBA00022692"/>
    </source>
</evidence>
<dbReference type="Pfam" id="PF06803">
    <property type="entry name" value="DUF1232"/>
    <property type="match status" value="1"/>
</dbReference>
<proteinExistence type="predicted"/>
<reference evidence="7 8" key="1">
    <citation type="submission" date="2016-10" db="EMBL/GenBank/DDBJ databases">
        <authorList>
            <person name="de Groot N.N."/>
        </authorList>
    </citation>
    <scope>NUCLEOTIDE SEQUENCE [LARGE SCALE GENOMIC DNA]</scope>
    <source>
        <strain evidence="7 8">MT12</strain>
    </source>
</reference>
<dbReference type="EMBL" id="FNTH01000001">
    <property type="protein sequence ID" value="SEC64658.1"/>
    <property type="molecule type" value="Genomic_DNA"/>
</dbReference>
<evidence type="ECO:0000256" key="1">
    <source>
        <dbReference type="ARBA" id="ARBA00004127"/>
    </source>
</evidence>
<evidence type="ECO:0000256" key="5">
    <source>
        <dbReference type="SAM" id="Phobius"/>
    </source>
</evidence>
<accession>A0A1H4U898</accession>
<feature type="domain" description="DUF1232" evidence="6">
    <location>
        <begin position="41"/>
        <end position="77"/>
    </location>
</feature>
<evidence type="ECO:0000313" key="7">
    <source>
        <dbReference type="EMBL" id="SEC64658.1"/>
    </source>
</evidence>
<comment type="subcellular location">
    <subcellularLocation>
        <location evidence="1">Endomembrane system</location>
        <topology evidence="1">Multi-pass membrane protein</topology>
    </subcellularLocation>
</comment>
<feature type="transmembrane region" description="Helical" evidence="5">
    <location>
        <begin position="106"/>
        <end position="133"/>
    </location>
</feature>
<evidence type="ECO:0000259" key="6">
    <source>
        <dbReference type="Pfam" id="PF06803"/>
    </source>
</evidence>
<sequence>MPSIKLSSIKLSSIKAWARNLKRDSVALYLASRDPRVPWYAKALAVAIAAYALSPIDLIPDFIPVIGYLDDLILLPLGIWLAILLVPDEVMTECRANASAVLQRPISRAGMIAIIVLWIAGALALAWAVFAYWPLTAR</sequence>
<organism evidence="7 8">
    <name type="scientific">Bradyrhizobium erythrophlei</name>
    <dbReference type="NCBI Taxonomy" id="1437360"/>
    <lineage>
        <taxon>Bacteria</taxon>
        <taxon>Pseudomonadati</taxon>
        <taxon>Pseudomonadota</taxon>
        <taxon>Alphaproteobacteria</taxon>
        <taxon>Hyphomicrobiales</taxon>
        <taxon>Nitrobacteraceae</taxon>
        <taxon>Bradyrhizobium</taxon>
    </lineage>
</organism>
<dbReference type="AlphaFoldDB" id="A0A1H4U898"/>
<keyword evidence="4 5" id="KW-0472">Membrane</keyword>
<dbReference type="GO" id="GO:0012505">
    <property type="term" value="C:endomembrane system"/>
    <property type="evidence" value="ECO:0007669"/>
    <property type="project" value="UniProtKB-SubCell"/>
</dbReference>
<evidence type="ECO:0000313" key="8">
    <source>
        <dbReference type="Proteomes" id="UP000198992"/>
    </source>
</evidence>
<keyword evidence="3 5" id="KW-1133">Transmembrane helix</keyword>
<feature type="transmembrane region" description="Helical" evidence="5">
    <location>
        <begin position="62"/>
        <end position="86"/>
    </location>
</feature>
<gene>
    <name evidence="7" type="ORF">SAMN05444164_2362</name>
</gene>
<keyword evidence="2 5" id="KW-0812">Transmembrane</keyword>
<protein>
    <submittedName>
        <fullName evidence="7">Uncharacterized membrane protein YkvA, DUF1232 family</fullName>
    </submittedName>
</protein>
<evidence type="ECO:0000256" key="4">
    <source>
        <dbReference type="ARBA" id="ARBA00023136"/>
    </source>
</evidence>
<evidence type="ECO:0000256" key="3">
    <source>
        <dbReference type="ARBA" id="ARBA00022989"/>
    </source>
</evidence>